<sequence length="107" mass="12007">MFSAEMTTQWILLAAALSSWHTYESAYRQGITQTLYIQQRITQYYNHYLAQPSARISPTRSYPGGPDHTGLGDLSLAALNTTLLACRCSPFSKPITTCHTISKLIFF</sequence>
<dbReference type="EMBL" id="VSRR010101193">
    <property type="protein sequence ID" value="MPC95152.1"/>
    <property type="molecule type" value="Genomic_DNA"/>
</dbReference>
<evidence type="ECO:0000313" key="2">
    <source>
        <dbReference type="EMBL" id="MPC95152.1"/>
    </source>
</evidence>
<dbReference type="Proteomes" id="UP000324222">
    <property type="component" value="Unassembled WGS sequence"/>
</dbReference>
<comment type="caution">
    <text evidence="2">The sequence shown here is derived from an EMBL/GenBank/DDBJ whole genome shotgun (WGS) entry which is preliminary data.</text>
</comment>
<name>A0A5B7JGC1_PORTR</name>
<proteinExistence type="predicted"/>
<accession>A0A5B7JGC1</accession>
<organism evidence="2 3">
    <name type="scientific">Portunus trituberculatus</name>
    <name type="common">Swimming crab</name>
    <name type="synonym">Neptunus trituberculatus</name>
    <dbReference type="NCBI Taxonomy" id="210409"/>
    <lineage>
        <taxon>Eukaryota</taxon>
        <taxon>Metazoa</taxon>
        <taxon>Ecdysozoa</taxon>
        <taxon>Arthropoda</taxon>
        <taxon>Crustacea</taxon>
        <taxon>Multicrustacea</taxon>
        <taxon>Malacostraca</taxon>
        <taxon>Eumalacostraca</taxon>
        <taxon>Eucarida</taxon>
        <taxon>Decapoda</taxon>
        <taxon>Pleocyemata</taxon>
        <taxon>Brachyura</taxon>
        <taxon>Eubrachyura</taxon>
        <taxon>Portunoidea</taxon>
        <taxon>Portunidae</taxon>
        <taxon>Portuninae</taxon>
        <taxon>Portunus</taxon>
    </lineage>
</organism>
<feature type="chain" id="PRO_5022978063" description="Secreted protein" evidence="1">
    <location>
        <begin position="27"/>
        <end position="107"/>
    </location>
</feature>
<keyword evidence="1" id="KW-0732">Signal</keyword>
<evidence type="ECO:0000313" key="3">
    <source>
        <dbReference type="Proteomes" id="UP000324222"/>
    </source>
</evidence>
<feature type="signal peptide" evidence="1">
    <location>
        <begin position="1"/>
        <end position="26"/>
    </location>
</feature>
<reference evidence="2 3" key="1">
    <citation type="submission" date="2019-05" db="EMBL/GenBank/DDBJ databases">
        <title>Another draft genome of Portunus trituberculatus and its Hox gene families provides insights of decapod evolution.</title>
        <authorList>
            <person name="Jeong J.-H."/>
            <person name="Song I."/>
            <person name="Kim S."/>
            <person name="Choi T."/>
            <person name="Kim D."/>
            <person name="Ryu S."/>
            <person name="Kim W."/>
        </authorList>
    </citation>
    <scope>NUCLEOTIDE SEQUENCE [LARGE SCALE GENOMIC DNA]</scope>
    <source>
        <tissue evidence="2">Muscle</tissue>
    </source>
</reference>
<protein>
    <recommendedName>
        <fullName evidence="4">Secreted protein</fullName>
    </recommendedName>
</protein>
<dbReference type="AlphaFoldDB" id="A0A5B7JGC1"/>
<gene>
    <name evidence="2" type="ORF">E2C01_090349</name>
</gene>
<evidence type="ECO:0000256" key="1">
    <source>
        <dbReference type="SAM" id="SignalP"/>
    </source>
</evidence>
<keyword evidence="3" id="KW-1185">Reference proteome</keyword>
<evidence type="ECO:0008006" key="4">
    <source>
        <dbReference type="Google" id="ProtNLM"/>
    </source>
</evidence>